<organism evidence="2 3">
    <name type="scientific">Xanthomonas hortorum pv. vitians</name>
    <dbReference type="NCBI Taxonomy" id="83224"/>
    <lineage>
        <taxon>Bacteria</taxon>
        <taxon>Pseudomonadati</taxon>
        <taxon>Pseudomonadota</taxon>
        <taxon>Gammaproteobacteria</taxon>
        <taxon>Lysobacterales</taxon>
        <taxon>Lysobacteraceae</taxon>
        <taxon>Xanthomonas</taxon>
    </lineage>
</organism>
<sequence>MRYTPRLRRKAIQQKLHTPFGDWHPYPLFLPSLGCWRCRLPELFVKCIRFRMSAGVLARVSDCRTLCESNTAAGPVGQGGLCHASIPIPPHAGAQARHGAAAHRDRLALARTLDHPAALPRAQPHPRAPPRSQQAAPPRPPACPATLHRWLRLLPRQPPTHPHAAPTRPLAGTTRLHHRQQTPHPPARWRAGGKPPPSRVR</sequence>
<dbReference type="AlphaFoldDB" id="A0A6V7BRN2"/>
<feature type="region of interest" description="Disordered" evidence="1">
    <location>
        <begin position="156"/>
        <end position="201"/>
    </location>
</feature>
<feature type="region of interest" description="Disordered" evidence="1">
    <location>
        <begin position="119"/>
        <end position="144"/>
    </location>
</feature>
<dbReference type="EMBL" id="LR828257">
    <property type="protein sequence ID" value="CAD0304782.1"/>
    <property type="molecule type" value="Genomic_DNA"/>
</dbReference>
<evidence type="ECO:0000313" key="2">
    <source>
        <dbReference type="EMBL" id="CAD0304788.1"/>
    </source>
</evidence>
<evidence type="ECO:0000313" key="3">
    <source>
        <dbReference type="Proteomes" id="UP000515406"/>
    </source>
</evidence>
<gene>
    <name evidence="2" type="ORF">CFBP498_05750</name>
</gene>
<protein>
    <submittedName>
        <fullName evidence="2">Uncharacterized protein</fullName>
    </submittedName>
</protein>
<dbReference type="Proteomes" id="UP000515406">
    <property type="component" value="Chromosome"/>
</dbReference>
<evidence type="ECO:0000256" key="1">
    <source>
        <dbReference type="SAM" id="MobiDB-lite"/>
    </source>
</evidence>
<dbReference type="EMBL" id="LR828257">
    <property type="protein sequence ID" value="CAD0304788.1"/>
    <property type="molecule type" value="Genomic_DNA"/>
</dbReference>
<proteinExistence type="predicted"/>
<accession>A0A6V7BRN2</accession>
<keyword evidence="3" id="KW-1185">Reference proteome</keyword>
<reference evidence="2 3" key="1">
    <citation type="submission" date="2020-07" db="EMBL/GenBank/DDBJ databases">
        <authorList>
            <person name="Pothier F. J."/>
        </authorList>
    </citation>
    <scope>NUCLEOTIDE SEQUENCE [LARGE SCALE GENOMIC DNA]</scope>
    <source>
        <strain evidence="2 3">CFBP 498</strain>
    </source>
</reference>
<name>A0A6V7BRN2_9XANT</name>